<evidence type="ECO:0000313" key="2">
    <source>
        <dbReference type="EMBL" id="BAS04812.1"/>
    </source>
</evidence>
<evidence type="ECO:0000313" key="3">
    <source>
        <dbReference type="Proteomes" id="UP000202583"/>
    </source>
</evidence>
<evidence type="ECO:0000256" key="1">
    <source>
        <dbReference type="SAM" id="MobiDB-lite"/>
    </source>
</evidence>
<sequence length="215" mass="23754">MGLVGTLREIEKTSPEELNRYNPNRPVMVDGSLSELVTQALNVAYTKKDMTSGEPYYGHQNATGEPPPGAGNLPNIQTPDEPRRDPTLVKPSLEGMQQMQAGEIAAAATILEDAINVHDGQHHPVEDQPLMVYAIPEDGKVTEEMNSTIDMYGDSGAVDPANFVFVFTDKNDTVGSIDYRCVDLNQKVKDYESKGARVYQSLESFFTAYPDLRRK</sequence>
<accession>A0A0K2QQG1</accession>
<dbReference type="KEGG" id="vg:26634481"/>
<organism evidence="2 3">
    <name type="scientific">Ralstonia phage RSF1</name>
    <dbReference type="NCBI Taxonomy" id="1689679"/>
    <lineage>
        <taxon>Viruses</taxon>
        <taxon>Duplodnaviria</taxon>
        <taxon>Heunggongvirae</taxon>
        <taxon>Uroviricota</taxon>
        <taxon>Caudoviricetes</taxon>
        <taxon>Chimalliviridae</taxon>
        <taxon>Chiangmaivirus</taxon>
        <taxon>Chiangmaivirus RSF1</taxon>
    </lineage>
</organism>
<reference evidence="2 3" key="1">
    <citation type="submission" date="2015-07" db="EMBL/GenBank/DDBJ databases">
        <title>Two Asian jumbo phage RSL2 and RSF1 infecting the phytopathogen Ralstonia solanacearum share common features related to the phi-KZ-like phages.</title>
        <authorList>
            <person name="Kawasaki T."/>
            <person name="Fujie M."/>
            <person name="Chatchawankanphanich O."/>
            <person name="Ogata H."/>
            <person name="Yamada T."/>
        </authorList>
    </citation>
    <scope>NUCLEOTIDE SEQUENCE [LARGE SCALE GENOMIC DNA]</scope>
    <source>
        <strain evidence="2 3">RSF1</strain>
    </source>
</reference>
<dbReference type="OrthoDB" id="30539at10239"/>
<dbReference type="GeneID" id="26634481"/>
<protein>
    <submittedName>
        <fullName evidence="2">Uncharacterized protein</fullName>
    </submittedName>
</protein>
<name>A0A0K2QQG1_9CAUD</name>
<dbReference type="EMBL" id="AP014927">
    <property type="protein sequence ID" value="BAS04812.1"/>
    <property type="molecule type" value="Genomic_DNA"/>
</dbReference>
<dbReference type="RefSeq" id="YP_009207824.1">
    <property type="nucleotide sequence ID" value="NC_028899.1"/>
</dbReference>
<dbReference type="Proteomes" id="UP000202583">
    <property type="component" value="Segment"/>
</dbReference>
<keyword evidence="3" id="KW-1185">Reference proteome</keyword>
<feature type="region of interest" description="Disordered" evidence="1">
    <location>
        <begin position="52"/>
        <end position="89"/>
    </location>
</feature>
<proteinExistence type="predicted"/>